<dbReference type="InterPro" id="IPR000719">
    <property type="entry name" value="Prot_kinase_dom"/>
</dbReference>
<dbReference type="PROSITE" id="PS00108">
    <property type="entry name" value="PROTEIN_KINASE_ST"/>
    <property type="match status" value="1"/>
</dbReference>
<evidence type="ECO:0000259" key="2">
    <source>
        <dbReference type="PROSITE" id="PS50011"/>
    </source>
</evidence>
<protein>
    <recommendedName>
        <fullName evidence="2">Protein kinase domain-containing protein</fullName>
    </recommendedName>
</protein>
<dbReference type="Proteomes" id="UP000075714">
    <property type="component" value="Unassembled WGS sequence"/>
</dbReference>
<dbReference type="STRING" id="33097.A0A150GD07"/>
<evidence type="ECO:0000313" key="4">
    <source>
        <dbReference type="Proteomes" id="UP000075714"/>
    </source>
</evidence>
<dbReference type="EMBL" id="LSYV01000034">
    <property type="protein sequence ID" value="KXZ47663.1"/>
    <property type="molecule type" value="Genomic_DNA"/>
</dbReference>
<organism evidence="3 4">
    <name type="scientific">Gonium pectorale</name>
    <name type="common">Green alga</name>
    <dbReference type="NCBI Taxonomy" id="33097"/>
    <lineage>
        <taxon>Eukaryota</taxon>
        <taxon>Viridiplantae</taxon>
        <taxon>Chlorophyta</taxon>
        <taxon>core chlorophytes</taxon>
        <taxon>Chlorophyceae</taxon>
        <taxon>CS clade</taxon>
        <taxon>Chlamydomonadales</taxon>
        <taxon>Volvocaceae</taxon>
        <taxon>Gonium</taxon>
    </lineage>
</organism>
<dbReference type="GO" id="GO:0005524">
    <property type="term" value="F:ATP binding"/>
    <property type="evidence" value="ECO:0007669"/>
    <property type="project" value="InterPro"/>
</dbReference>
<dbReference type="GO" id="GO:0004674">
    <property type="term" value="F:protein serine/threonine kinase activity"/>
    <property type="evidence" value="ECO:0007669"/>
    <property type="project" value="TreeGrafter"/>
</dbReference>
<dbReference type="Gene3D" id="3.30.200.20">
    <property type="entry name" value="Phosphorylase Kinase, domain 1"/>
    <property type="match status" value="1"/>
</dbReference>
<accession>A0A150GD07</accession>
<dbReference type="SMART" id="SM00220">
    <property type="entry name" value="S_TKc"/>
    <property type="match status" value="1"/>
</dbReference>
<feature type="compositionally biased region" description="Low complexity" evidence="1">
    <location>
        <begin position="120"/>
        <end position="131"/>
    </location>
</feature>
<dbReference type="AlphaFoldDB" id="A0A150GD07"/>
<dbReference type="PANTHER" id="PTHR44329:SF214">
    <property type="entry name" value="PROTEIN KINASE DOMAIN-CONTAINING PROTEIN"/>
    <property type="match status" value="1"/>
</dbReference>
<feature type="domain" description="Protein kinase" evidence="2">
    <location>
        <begin position="399"/>
        <end position="769"/>
    </location>
</feature>
<keyword evidence="4" id="KW-1185">Reference proteome</keyword>
<dbReference type="InterPro" id="IPR001245">
    <property type="entry name" value="Ser-Thr/Tyr_kinase_cat_dom"/>
</dbReference>
<dbReference type="Pfam" id="PF00069">
    <property type="entry name" value="Pkinase"/>
    <property type="match status" value="1"/>
</dbReference>
<comment type="caution">
    <text evidence="3">The sequence shown here is derived from an EMBL/GenBank/DDBJ whole genome shotgun (WGS) entry which is preliminary data.</text>
</comment>
<feature type="region of interest" description="Disordered" evidence="1">
    <location>
        <begin position="107"/>
        <end position="161"/>
    </location>
</feature>
<evidence type="ECO:0000313" key="3">
    <source>
        <dbReference type="EMBL" id="KXZ47663.1"/>
    </source>
</evidence>
<dbReference type="OrthoDB" id="541673at2759"/>
<dbReference type="InterPro" id="IPR011009">
    <property type="entry name" value="Kinase-like_dom_sf"/>
</dbReference>
<sequence length="793" mass="83156">MEVCPEELSQLHRLAQALLFGVMGDRRQAQLLDVVARRLSALPTSPSLNHFATGLLGAVSELLEMRFELQLQPVLLLSHGLASGAPAILFARRHTRQSTGATTTCEAGFLAEPPSPPAATTPTAKGPAAGGRPLSRRGTSGASLRDVAEQQQQQQHLDAGDPGPAAVRAMILCACSVAGGPLSLGDLGICNAELGALQQQVLGLDADAVAAWPASGEAAAAAAGAADSAVLNADGSGAMRPVVAPRALSTDNRLKGSAVRPVSRTRFSRLRSMLPPGIGISIGIAGASWGGGGGGGGRNSSRLDAAHLRAAYMSNDSTKSVPAAAGAGAREDEDELRQPWLYSTAPEVLLETGAADASPIHTLVSSMRSGLTAALTGAMSGTMSGEESRSMVAQELTAIRLHKVIGHGGQGVVIRGTLHGLETAIKVIAHRNEPRSSESTARDAANAAGDRSDEKKDLHNMSGAKRGAMELIVTGALSHPNIVQVLASFSEVVLARCAFRGEPQPQLRLFTKDDPALGESAAKATLNTVVCLEYCDAGTLLAAARAGAFRPPGVSATFGAVRPALVPLYTSLLEIALALRYLHARRLVHCDVKPSNVLLKSSTRDPRGWNCKLSDFGCVQLMTEVPVGSSRHSDEDRRRLFGDLASDAAAASQAGGAGKATVLGFKYIKPTGTVLYMAPESFVRDRILGPSVDIYAFGILMHELLMCRPLYEGMDIKDVPRHVAQYHMRPEFDPLAPLEYVHLAGRCWSAHASRRPTATQLVRELEGLLEAAQRAEEKRLAGRLGAPVAPAMA</sequence>
<dbReference type="InterPro" id="IPR051681">
    <property type="entry name" value="Ser/Thr_Kinases-Pseudokinases"/>
</dbReference>
<evidence type="ECO:0000256" key="1">
    <source>
        <dbReference type="SAM" id="MobiDB-lite"/>
    </source>
</evidence>
<proteinExistence type="predicted"/>
<dbReference type="InterPro" id="IPR008271">
    <property type="entry name" value="Ser/Thr_kinase_AS"/>
</dbReference>
<dbReference type="Pfam" id="PF07714">
    <property type="entry name" value="PK_Tyr_Ser-Thr"/>
    <property type="match status" value="1"/>
</dbReference>
<dbReference type="PROSITE" id="PS50011">
    <property type="entry name" value="PROTEIN_KINASE_DOM"/>
    <property type="match status" value="1"/>
</dbReference>
<feature type="region of interest" description="Disordered" evidence="1">
    <location>
        <begin position="432"/>
        <end position="458"/>
    </location>
</feature>
<gene>
    <name evidence="3" type="ORF">GPECTOR_33g545</name>
</gene>
<dbReference type="SUPFAM" id="SSF56112">
    <property type="entry name" value="Protein kinase-like (PK-like)"/>
    <property type="match status" value="1"/>
</dbReference>
<dbReference type="Gene3D" id="1.10.510.10">
    <property type="entry name" value="Transferase(Phosphotransferase) domain 1"/>
    <property type="match status" value="1"/>
</dbReference>
<dbReference type="PANTHER" id="PTHR44329">
    <property type="entry name" value="SERINE/THREONINE-PROTEIN KINASE TNNI3K-RELATED"/>
    <property type="match status" value="1"/>
</dbReference>
<reference evidence="4" key="1">
    <citation type="journal article" date="2016" name="Nat. Commun.">
        <title>The Gonium pectorale genome demonstrates co-option of cell cycle regulation during the evolution of multicellularity.</title>
        <authorList>
            <person name="Hanschen E.R."/>
            <person name="Marriage T.N."/>
            <person name="Ferris P.J."/>
            <person name="Hamaji T."/>
            <person name="Toyoda A."/>
            <person name="Fujiyama A."/>
            <person name="Neme R."/>
            <person name="Noguchi H."/>
            <person name="Minakuchi Y."/>
            <person name="Suzuki M."/>
            <person name="Kawai-Toyooka H."/>
            <person name="Smith D.R."/>
            <person name="Sparks H."/>
            <person name="Anderson J."/>
            <person name="Bakaric R."/>
            <person name="Luria V."/>
            <person name="Karger A."/>
            <person name="Kirschner M.W."/>
            <person name="Durand P.M."/>
            <person name="Michod R.E."/>
            <person name="Nozaki H."/>
            <person name="Olson B.J."/>
        </authorList>
    </citation>
    <scope>NUCLEOTIDE SEQUENCE [LARGE SCALE GENOMIC DNA]</scope>
    <source>
        <strain evidence="4">NIES-2863</strain>
    </source>
</reference>
<name>A0A150GD07_GONPE</name>